<dbReference type="InterPro" id="IPR047693">
    <property type="entry name" value="RNA-guided_IscB-like"/>
</dbReference>
<evidence type="ECO:0000313" key="3">
    <source>
        <dbReference type="Proteomes" id="UP000284267"/>
    </source>
</evidence>
<reference evidence="2 3" key="1">
    <citation type="submission" date="2018-08" db="EMBL/GenBank/DDBJ databases">
        <title>A genome reference for cultivated species of the human gut microbiota.</title>
        <authorList>
            <person name="Zou Y."/>
            <person name="Xue W."/>
            <person name="Luo G."/>
        </authorList>
    </citation>
    <scope>NUCLEOTIDE SEQUENCE [LARGE SCALE GENOMIC DNA]</scope>
    <source>
        <strain evidence="2 3">AF39-4</strain>
    </source>
</reference>
<dbReference type="Proteomes" id="UP000284267">
    <property type="component" value="Unassembled WGS sequence"/>
</dbReference>
<dbReference type="GO" id="GO:0008270">
    <property type="term" value="F:zinc ion binding"/>
    <property type="evidence" value="ECO:0007669"/>
    <property type="project" value="InterPro"/>
</dbReference>
<organism evidence="2 3">
    <name type="scientific">Blautia obeum</name>
    <dbReference type="NCBI Taxonomy" id="40520"/>
    <lineage>
        <taxon>Bacteria</taxon>
        <taxon>Bacillati</taxon>
        <taxon>Bacillota</taxon>
        <taxon>Clostridia</taxon>
        <taxon>Lachnospirales</taxon>
        <taxon>Lachnospiraceae</taxon>
        <taxon>Blautia</taxon>
    </lineage>
</organism>
<comment type="caution">
    <text evidence="2">The sequence shown here is derived from an EMBL/GenBank/DDBJ whole genome shotgun (WGS) entry which is preliminary data.</text>
</comment>
<dbReference type="Pfam" id="PF14239">
    <property type="entry name" value="RRXRR"/>
    <property type="match status" value="1"/>
</dbReference>
<dbReference type="SMART" id="SM00507">
    <property type="entry name" value="HNHc"/>
    <property type="match status" value="1"/>
</dbReference>
<dbReference type="Gene3D" id="1.10.30.50">
    <property type="match status" value="1"/>
</dbReference>
<name>A0A415HVH3_9FIRM</name>
<sequence>MRYIHIMPGASDLNTPRLVITLSKSMTDFISRIILYKENNMKYLDFVLMIDKNNHPCCPINNGKARYLLKNDKAKIINHEPVVIQRIDDYKSENEIRDIFELKIDSGYLNIGFSVSDNQHEYLAGQVELLTKMKDRLYTRSTLRRGRRNRLRYRKNKNMDYKITNNPTYKNGNEDGWFAPSIEHKMESHIRLAKKIMSWIPVDKIILEVAKFDIQKLKADAEGKNISGKDYQNGEMKGYENAATYVRARDEYTCQICKDKKGKNALPGKIQVHHIIPRENGGSDIPSNLICLCPEHHQKAHDNHNNNKLFKELQERKIPTFYKDSTYMNIVRWELFGRLQELCETEIAYGYETKINRRNASLEKYHYTDAVCIKNFKDTTLTKTIYIVEQKRCNDRCMETFTDAKYIDSRDGKRKNGNQLAYIRLSNRPSARVTQKEYIDNQRIYREKKISPGKRTFVKHSYCLKSGDLIYINTGGHKGVFAEYVTAQKVKNGGYKILFTYEGQTVDNPSITLKSFEYEQLRENKCEKIKIVRTRRGMIYRSVDRLEYESLHRDQYDKKQKAS</sequence>
<dbReference type="InterPro" id="IPR025938">
    <property type="entry name" value="RRXRR_dom"/>
</dbReference>
<keyword evidence="2" id="KW-0378">Hydrolase</keyword>
<dbReference type="GO" id="GO:0003676">
    <property type="term" value="F:nucleic acid binding"/>
    <property type="evidence" value="ECO:0007669"/>
    <property type="project" value="InterPro"/>
</dbReference>
<dbReference type="GO" id="GO:0004519">
    <property type="term" value="F:endonuclease activity"/>
    <property type="evidence" value="ECO:0007669"/>
    <property type="project" value="UniProtKB-KW"/>
</dbReference>
<accession>A0A415HVH3</accession>
<dbReference type="AlphaFoldDB" id="A0A415HVH3"/>
<feature type="domain" description="HNH nuclease" evidence="1">
    <location>
        <begin position="241"/>
        <end position="298"/>
    </location>
</feature>
<proteinExistence type="predicted"/>
<evidence type="ECO:0000313" key="2">
    <source>
        <dbReference type="EMBL" id="RHK98250.1"/>
    </source>
</evidence>
<keyword evidence="2" id="KW-0255">Endonuclease</keyword>
<dbReference type="InterPro" id="IPR002711">
    <property type="entry name" value="HNH"/>
</dbReference>
<dbReference type="Pfam" id="PF01844">
    <property type="entry name" value="HNH"/>
    <property type="match status" value="1"/>
</dbReference>
<keyword evidence="2" id="KW-0540">Nuclease</keyword>
<dbReference type="CDD" id="cd00085">
    <property type="entry name" value="HNHc"/>
    <property type="match status" value="1"/>
</dbReference>
<dbReference type="EMBL" id="QROE01000001">
    <property type="protein sequence ID" value="RHK98250.1"/>
    <property type="molecule type" value="Genomic_DNA"/>
</dbReference>
<dbReference type="NCBIfam" id="NF040563">
    <property type="entry name" value="guided_IscB"/>
    <property type="match status" value="1"/>
</dbReference>
<dbReference type="InterPro" id="IPR003615">
    <property type="entry name" value="HNH_nuc"/>
</dbReference>
<evidence type="ECO:0000259" key="1">
    <source>
        <dbReference type="SMART" id="SM00507"/>
    </source>
</evidence>
<protein>
    <submittedName>
        <fullName evidence="2">HNH endonuclease</fullName>
    </submittedName>
</protein>
<gene>
    <name evidence="2" type="ORF">DW040_02795</name>
</gene>